<accession>A0ABT3TVP7</accession>
<gene>
    <name evidence="2" type="ORF">OFY01_15440</name>
</gene>
<proteinExistence type="predicted"/>
<reference evidence="2" key="1">
    <citation type="submission" date="2022-10" db="EMBL/GenBank/DDBJ databases">
        <title>Streptomyces beihaiensis sp. nov., a chitin degrading actinobacterium, isolated from shrimp pond soil.</title>
        <authorList>
            <person name="Xie J."/>
            <person name="Shen N."/>
        </authorList>
    </citation>
    <scope>NUCLEOTIDE SEQUENCE</scope>
    <source>
        <strain evidence="2">GXMU-J5</strain>
    </source>
</reference>
<dbReference type="Proteomes" id="UP001163064">
    <property type="component" value="Unassembled WGS sequence"/>
</dbReference>
<feature type="chain" id="PRO_5047097713" description="Proteinase inhibitor I42 chagasin domain-containing protein" evidence="1">
    <location>
        <begin position="25"/>
        <end position="137"/>
    </location>
</feature>
<sequence>MITRLRPGRAVLSVAAAAALSAGAASYSSAAAAVASLTNADNARTVAVHLGDTVQVRLTPVRGDGVQWVWNVPTASDPGLLARATGSAAPDGGAAATFEAQEAGSGSVTAQAVCRPTAPGARCPAAAMSWNVTVDVQ</sequence>
<organism evidence="2 3">
    <name type="scientific">Streptomyces beihaiensis</name>
    <dbReference type="NCBI Taxonomy" id="2984495"/>
    <lineage>
        <taxon>Bacteria</taxon>
        <taxon>Bacillati</taxon>
        <taxon>Actinomycetota</taxon>
        <taxon>Actinomycetes</taxon>
        <taxon>Kitasatosporales</taxon>
        <taxon>Streptomycetaceae</taxon>
        <taxon>Streptomyces</taxon>
    </lineage>
</organism>
<protein>
    <recommendedName>
        <fullName evidence="4">Proteinase inhibitor I42 chagasin domain-containing protein</fullName>
    </recommendedName>
</protein>
<evidence type="ECO:0000313" key="3">
    <source>
        <dbReference type="Proteomes" id="UP001163064"/>
    </source>
</evidence>
<keyword evidence="3" id="KW-1185">Reference proteome</keyword>
<name>A0ABT3TVP7_9ACTN</name>
<evidence type="ECO:0008006" key="4">
    <source>
        <dbReference type="Google" id="ProtNLM"/>
    </source>
</evidence>
<feature type="signal peptide" evidence="1">
    <location>
        <begin position="1"/>
        <end position="24"/>
    </location>
</feature>
<keyword evidence="1" id="KW-0732">Signal</keyword>
<evidence type="ECO:0000313" key="2">
    <source>
        <dbReference type="EMBL" id="MCX3061129.1"/>
    </source>
</evidence>
<dbReference type="RefSeq" id="WP_266600238.1">
    <property type="nucleotide sequence ID" value="NZ_JAPHNL010000157.1"/>
</dbReference>
<comment type="caution">
    <text evidence="2">The sequence shown here is derived from an EMBL/GenBank/DDBJ whole genome shotgun (WGS) entry which is preliminary data.</text>
</comment>
<evidence type="ECO:0000256" key="1">
    <source>
        <dbReference type="SAM" id="SignalP"/>
    </source>
</evidence>
<dbReference type="EMBL" id="JAPHNL010000157">
    <property type="protein sequence ID" value="MCX3061129.1"/>
    <property type="molecule type" value="Genomic_DNA"/>
</dbReference>